<dbReference type="PANTHER" id="PTHR11370">
    <property type="entry name" value="DNA-REPAIR PROTEIN XRCC1"/>
    <property type="match status" value="1"/>
</dbReference>
<dbReference type="InterPro" id="IPR001357">
    <property type="entry name" value="BRCT_dom"/>
</dbReference>
<feature type="compositionally biased region" description="Acidic residues" evidence="1">
    <location>
        <begin position="1"/>
        <end position="15"/>
    </location>
</feature>
<dbReference type="SMART" id="SM00292">
    <property type="entry name" value="BRCT"/>
    <property type="match status" value="1"/>
</dbReference>
<dbReference type="GO" id="GO:0005634">
    <property type="term" value="C:nucleus"/>
    <property type="evidence" value="ECO:0007669"/>
    <property type="project" value="TreeGrafter"/>
</dbReference>
<dbReference type="OrthoDB" id="25840at2759"/>
<feature type="region of interest" description="Disordered" evidence="1">
    <location>
        <begin position="1"/>
        <end position="23"/>
    </location>
</feature>
<organism evidence="3 4">
    <name type="scientific">Dinothrombium tinctorium</name>
    <dbReference type="NCBI Taxonomy" id="1965070"/>
    <lineage>
        <taxon>Eukaryota</taxon>
        <taxon>Metazoa</taxon>
        <taxon>Ecdysozoa</taxon>
        <taxon>Arthropoda</taxon>
        <taxon>Chelicerata</taxon>
        <taxon>Arachnida</taxon>
        <taxon>Acari</taxon>
        <taxon>Acariformes</taxon>
        <taxon>Trombidiformes</taxon>
        <taxon>Prostigmata</taxon>
        <taxon>Anystina</taxon>
        <taxon>Parasitengona</taxon>
        <taxon>Trombidioidea</taxon>
        <taxon>Trombidiidae</taxon>
        <taxon>Dinothrombium</taxon>
    </lineage>
</organism>
<dbReference type="AlphaFoldDB" id="A0A3S3PBB6"/>
<name>A0A3S3PBB6_9ACAR</name>
<dbReference type="STRING" id="1965070.A0A3S3PBB6"/>
<dbReference type="GO" id="GO:0006284">
    <property type="term" value="P:base-excision repair"/>
    <property type="evidence" value="ECO:0007669"/>
    <property type="project" value="TreeGrafter"/>
</dbReference>
<dbReference type="Proteomes" id="UP000285301">
    <property type="component" value="Unassembled WGS sequence"/>
</dbReference>
<comment type="caution">
    <text evidence="3">The sequence shown here is derived from an EMBL/GenBank/DDBJ whole genome shotgun (WGS) entry which is preliminary data.</text>
</comment>
<evidence type="ECO:0000259" key="2">
    <source>
        <dbReference type="PROSITE" id="PS50172"/>
    </source>
</evidence>
<evidence type="ECO:0000256" key="1">
    <source>
        <dbReference type="SAM" id="MobiDB-lite"/>
    </source>
</evidence>
<dbReference type="Gene3D" id="3.40.50.10190">
    <property type="entry name" value="BRCT domain"/>
    <property type="match status" value="1"/>
</dbReference>
<feature type="domain" description="BRCT" evidence="2">
    <location>
        <begin position="28"/>
        <end position="119"/>
    </location>
</feature>
<proteinExistence type="predicted"/>
<keyword evidence="4" id="KW-1185">Reference proteome</keyword>
<evidence type="ECO:0000313" key="4">
    <source>
        <dbReference type="Proteomes" id="UP000285301"/>
    </source>
</evidence>
<dbReference type="SUPFAM" id="SSF52113">
    <property type="entry name" value="BRCT domain"/>
    <property type="match status" value="1"/>
</dbReference>
<accession>A0A3S3PBB6</accession>
<dbReference type="EMBL" id="NCKU01001547">
    <property type="protein sequence ID" value="RWS11847.1"/>
    <property type="molecule type" value="Genomic_DNA"/>
</dbReference>
<reference evidence="3 4" key="1">
    <citation type="journal article" date="2018" name="Gigascience">
        <title>Genomes of trombidid mites reveal novel predicted allergens and laterally-transferred genes associated with secondary metabolism.</title>
        <authorList>
            <person name="Dong X."/>
            <person name="Chaisiri K."/>
            <person name="Xia D."/>
            <person name="Armstrong S.D."/>
            <person name="Fang Y."/>
            <person name="Donnelly M.J."/>
            <person name="Kadowaki T."/>
            <person name="McGarry J.W."/>
            <person name="Darby A.C."/>
            <person name="Makepeace B.L."/>
        </authorList>
    </citation>
    <scope>NUCLEOTIDE SEQUENCE [LARGE SCALE GENOMIC DNA]</scope>
    <source>
        <strain evidence="3">UoL-WK</strain>
    </source>
</reference>
<dbReference type="InterPro" id="IPR036420">
    <property type="entry name" value="BRCT_dom_sf"/>
</dbReference>
<gene>
    <name evidence="3" type="ORF">B4U79_05965</name>
</gene>
<protein>
    <submittedName>
        <fullName evidence="3">DNA repair protein XRCC1-like isoform X1</fullName>
    </submittedName>
</protein>
<sequence>MESDDIYEAETESESEDGRKLTEASIPPLPNFFNSKHFFIHNSFDESEKKNLRRYIVAYGGKLENDINEKVNYVVSNSNWNEDFEKALTVNETLLFVKPKWIFACTAKQKLVPFQCYLITANDE</sequence>
<evidence type="ECO:0000313" key="3">
    <source>
        <dbReference type="EMBL" id="RWS11847.1"/>
    </source>
</evidence>
<dbReference type="PANTHER" id="PTHR11370:SF5">
    <property type="entry name" value="DNA REPAIR PROTEIN XRCC1"/>
    <property type="match status" value="1"/>
</dbReference>
<dbReference type="PROSITE" id="PS50172">
    <property type="entry name" value="BRCT"/>
    <property type="match status" value="1"/>
</dbReference>
<dbReference type="Pfam" id="PF16589">
    <property type="entry name" value="BRCT_2"/>
    <property type="match status" value="1"/>
</dbReference>